<protein>
    <submittedName>
        <fullName evidence="2">Virulence-associated E family protein</fullName>
    </submittedName>
</protein>
<organism evidence="2 3">
    <name type="scientific">Nostoc punctiforme (strain ATCC 29133 / PCC 73102)</name>
    <dbReference type="NCBI Taxonomy" id="63737"/>
    <lineage>
        <taxon>Bacteria</taxon>
        <taxon>Bacillati</taxon>
        <taxon>Cyanobacteriota</taxon>
        <taxon>Cyanophyceae</taxon>
        <taxon>Nostocales</taxon>
        <taxon>Nostocaceae</taxon>
        <taxon>Nostoc</taxon>
    </lineage>
</organism>
<accession>B2IUW1</accession>
<sequence length="761" mass="87542">MKLFPRENDPFTYTGELKQMNYSKNDNTMKTMNNSTVTNYNEFTEFYQENIGTDSSFNFEDTEKFLSALCGNDLFTDFEEYKFLFQTFDDNEKRKDESLTRQLYGAFDECKNELVKLNNKDAGIFVTINQTAGNTRKTEDITYVRALYADCDKNGLPEHCHLEPSVIVNTSNVNGIQKGHIYWLLEDNEKLNQFKSSQQSIISHYESDKKVHDLPRVMRLPGFFHRKGEPQLVKLAYCNPSVRYRNQNEVIDLIPAKVYAQESEKTIPSILQKQIDKVSKATEGSRNNTLNEASFIAGGAIREGVIDEDDAFESLFDAASETGLPEKEISTTIKKSIKAGKDKSTYKSSVKNEGGKMEALVDIVTKEADLGNLQWDVYKETFIYNSENVTPNTLRIPLGIENGIDIRTEDLRDVLDFIVVNNTNYHYNAVTSYCDSIIEQYGMKVTGYIEQFCEILGLREPIERVYVLRFLIASVARAYDPGCYLDNVILFYGEQGLGKSKFFEDLYGKDYYATLPNETGDNDIVAACKSVWCGEIGEWERFSSKKSQAEIKTFITKPKDVMRKYYTQSSINILRRFVLFGTTNHKDILKDTTGNRRYWVCEITKELDRDWVAKNRDFIWAEAIAAYRNKEKWWLNKTEELAQKYHNENYTEESLPESQLVLWINNLRVGQGGTQWNDTLATEGFHLIDAITAIFGDKVDVEKSKLKITSALKKLKFYNKRVRVGGTQQMLWFHNNIETITGKKPPKTLTPTDMKVTFLEG</sequence>
<keyword evidence="3" id="KW-1185">Reference proteome</keyword>
<proteinExistence type="predicted"/>
<dbReference type="OrthoDB" id="9763644at2"/>
<name>B2IUW1_NOSP7</name>
<dbReference type="Pfam" id="PF05272">
    <property type="entry name" value="VapE-like_dom"/>
    <property type="match status" value="1"/>
</dbReference>
<dbReference type="EnsemblBacteria" id="ACC84354">
    <property type="protein sequence ID" value="ACC84354"/>
    <property type="gene ID" value="Npun_R6065"/>
</dbReference>
<feature type="domain" description="Virulence-associated protein E-like" evidence="1">
    <location>
        <begin position="452"/>
        <end position="651"/>
    </location>
</feature>
<evidence type="ECO:0000259" key="1">
    <source>
        <dbReference type="Pfam" id="PF05272"/>
    </source>
</evidence>
<dbReference type="PANTHER" id="PTHR34985">
    <property type="entry name" value="SLR0554 PROTEIN"/>
    <property type="match status" value="1"/>
</dbReference>
<evidence type="ECO:0000313" key="2">
    <source>
        <dbReference type="EMBL" id="ACC84354.1"/>
    </source>
</evidence>
<dbReference type="RefSeq" id="WP_012412295.1">
    <property type="nucleotide sequence ID" value="NC_010628.1"/>
</dbReference>
<dbReference type="eggNOG" id="COG5545">
    <property type="taxonomic scope" value="Bacteria"/>
</dbReference>
<dbReference type="KEGG" id="npu:Npun_R6065"/>
<reference evidence="3" key="1">
    <citation type="submission" date="2008-04" db="EMBL/GenBank/DDBJ databases">
        <title>Complete sequence of chromosome of Nostoc punctiforme ATCC 29133.</title>
        <authorList>
            <consortium name="US DOE Joint Genome Institute"/>
            <person name="Copeland A."/>
            <person name="Lucas S."/>
            <person name="Lapidus A."/>
            <person name="Glavina del Rio T."/>
            <person name="Dalin E."/>
            <person name="Tice H."/>
            <person name="Pitluck S."/>
            <person name="Chain P."/>
            <person name="Malfatti S."/>
            <person name="Shin M."/>
            <person name="Vergez L."/>
            <person name="Schmutz J."/>
            <person name="Larimer F."/>
            <person name="Land M."/>
            <person name="Hauser L."/>
            <person name="Kyrpides N."/>
            <person name="Kim E."/>
            <person name="Meeks J.C."/>
            <person name="Elhai J."/>
            <person name="Campbell E.L."/>
            <person name="Thiel T."/>
            <person name="Longmire J."/>
            <person name="Potts M."/>
            <person name="Atlas R."/>
        </authorList>
    </citation>
    <scope>NUCLEOTIDE SEQUENCE [LARGE SCALE GENOMIC DNA]</scope>
    <source>
        <strain evidence="3">ATCC 29133 / PCC 73102</strain>
    </source>
</reference>
<dbReference type="Proteomes" id="UP000001191">
    <property type="component" value="Chromosome"/>
</dbReference>
<dbReference type="HOGENOM" id="CLU_366319_0_0_3"/>
<reference evidence="2 3" key="2">
    <citation type="journal article" date="2013" name="Plant Physiol.">
        <title>A Nostoc punctiforme Sugar Transporter Necessary to Establish a Cyanobacterium-Plant Symbiosis.</title>
        <authorList>
            <person name="Ekman M."/>
            <person name="Picossi S."/>
            <person name="Campbell E.L."/>
            <person name="Meeks J.C."/>
            <person name="Flores E."/>
        </authorList>
    </citation>
    <scope>NUCLEOTIDE SEQUENCE [LARGE SCALE GENOMIC DNA]</scope>
    <source>
        <strain evidence="3">ATCC 29133 / PCC 73102</strain>
    </source>
</reference>
<evidence type="ECO:0000313" key="3">
    <source>
        <dbReference type="Proteomes" id="UP000001191"/>
    </source>
</evidence>
<dbReference type="Gene3D" id="3.30.70.1790">
    <property type="entry name" value="RepB DNA-primase, N-terminal domain"/>
    <property type="match status" value="1"/>
</dbReference>
<dbReference type="InterPro" id="IPR007936">
    <property type="entry name" value="VapE-like_dom"/>
</dbReference>
<dbReference type="PhylomeDB" id="B2IUW1"/>
<gene>
    <name evidence="2" type="ordered locus">Npun_R6065</name>
</gene>
<dbReference type="AlphaFoldDB" id="B2IUW1"/>
<dbReference type="PANTHER" id="PTHR34985:SF1">
    <property type="entry name" value="SLR0554 PROTEIN"/>
    <property type="match status" value="1"/>
</dbReference>
<dbReference type="EMBL" id="CP001037">
    <property type="protein sequence ID" value="ACC84354.1"/>
    <property type="molecule type" value="Genomic_DNA"/>
</dbReference>